<organism evidence="1 2">
    <name type="scientific">Diphasiastrum complanatum</name>
    <name type="common">Issler's clubmoss</name>
    <name type="synonym">Lycopodium complanatum</name>
    <dbReference type="NCBI Taxonomy" id="34168"/>
    <lineage>
        <taxon>Eukaryota</taxon>
        <taxon>Viridiplantae</taxon>
        <taxon>Streptophyta</taxon>
        <taxon>Embryophyta</taxon>
        <taxon>Tracheophyta</taxon>
        <taxon>Lycopodiopsida</taxon>
        <taxon>Lycopodiales</taxon>
        <taxon>Lycopodiaceae</taxon>
        <taxon>Lycopodioideae</taxon>
        <taxon>Diphasiastrum</taxon>
    </lineage>
</organism>
<evidence type="ECO:0000313" key="1">
    <source>
        <dbReference type="EMBL" id="KAJ7538263.1"/>
    </source>
</evidence>
<reference evidence="2" key="1">
    <citation type="journal article" date="2024" name="Proc. Natl. Acad. Sci. U.S.A.">
        <title>Extraordinary preservation of gene collinearity over three hundred million years revealed in homosporous lycophytes.</title>
        <authorList>
            <person name="Li C."/>
            <person name="Wickell D."/>
            <person name="Kuo L.Y."/>
            <person name="Chen X."/>
            <person name="Nie B."/>
            <person name="Liao X."/>
            <person name="Peng D."/>
            <person name="Ji J."/>
            <person name="Jenkins J."/>
            <person name="Williams M."/>
            <person name="Shu S."/>
            <person name="Plott C."/>
            <person name="Barry K."/>
            <person name="Rajasekar S."/>
            <person name="Grimwood J."/>
            <person name="Han X."/>
            <person name="Sun S."/>
            <person name="Hou Z."/>
            <person name="He W."/>
            <person name="Dai G."/>
            <person name="Sun C."/>
            <person name="Schmutz J."/>
            <person name="Leebens-Mack J.H."/>
            <person name="Li F.W."/>
            <person name="Wang L."/>
        </authorList>
    </citation>
    <scope>NUCLEOTIDE SEQUENCE [LARGE SCALE GENOMIC DNA]</scope>
    <source>
        <strain evidence="2">cv. PW_Plant_1</strain>
    </source>
</reference>
<comment type="caution">
    <text evidence="1">The sequence shown here is derived from an EMBL/GenBank/DDBJ whole genome shotgun (WGS) entry which is preliminary data.</text>
</comment>
<proteinExistence type="predicted"/>
<sequence length="192" mass="21080">MPSERASGATCVQKLDDSRNSAIHITYRISLRSSSLQEPRYPLLRVVSVMHVRDRRPDSSPDIEREGGRAAPEYRLSRWNSPMFGAHASRLTPAGGRNARAPAGAESRRRAGGGVRRGRQPDRPGVPGPDERAPPQRIRRGAPSEAGSTPTAAPPDAAPHWTSTVRRVYSIGVSMILPQVHLRKPCYDFSFL</sequence>
<keyword evidence="2" id="KW-1185">Reference proteome</keyword>
<accession>A0ACC2C8C8</accession>
<dbReference type="EMBL" id="CM055102">
    <property type="protein sequence ID" value="KAJ7538263.1"/>
    <property type="molecule type" value="Genomic_DNA"/>
</dbReference>
<name>A0ACC2C8C8_DIPCM</name>
<evidence type="ECO:0000313" key="2">
    <source>
        <dbReference type="Proteomes" id="UP001162992"/>
    </source>
</evidence>
<dbReference type="Proteomes" id="UP001162992">
    <property type="component" value="Chromosome 11"/>
</dbReference>
<gene>
    <name evidence="1" type="ORF">O6H91_11G040300</name>
</gene>
<protein>
    <submittedName>
        <fullName evidence="1">Uncharacterized protein</fullName>
    </submittedName>
</protein>